<proteinExistence type="predicted"/>
<keyword evidence="2" id="KW-0863">Zinc-finger</keyword>
<feature type="non-terminal residue" evidence="4">
    <location>
        <position position="131"/>
    </location>
</feature>
<dbReference type="SMART" id="SM00343">
    <property type="entry name" value="ZnF_C2HC"/>
    <property type="match status" value="1"/>
</dbReference>
<dbReference type="GO" id="GO:0006397">
    <property type="term" value="P:mRNA processing"/>
    <property type="evidence" value="ECO:0007669"/>
    <property type="project" value="UniProtKB-KW"/>
</dbReference>
<dbReference type="Gene3D" id="4.10.60.10">
    <property type="entry name" value="Zinc finger, CCHC-type"/>
    <property type="match status" value="1"/>
</dbReference>
<evidence type="ECO:0000313" key="5">
    <source>
        <dbReference type="Proteomes" id="UP000256964"/>
    </source>
</evidence>
<keyword evidence="5" id="KW-1185">Reference proteome</keyword>
<dbReference type="AlphaFoldDB" id="A0A371CHZ5"/>
<gene>
    <name evidence="4" type="ORF">OH76DRAFT_1334293</name>
</gene>
<keyword evidence="2" id="KW-0862">Zinc</keyword>
<name>A0A371CHZ5_9APHY</name>
<dbReference type="SUPFAM" id="SSF57756">
    <property type="entry name" value="Retrovirus zinc finger-like domains"/>
    <property type="match status" value="1"/>
</dbReference>
<evidence type="ECO:0000259" key="3">
    <source>
        <dbReference type="PROSITE" id="PS50158"/>
    </source>
</evidence>
<accession>A0A371CHZ5</accession>
<dbReference type="InterPro" id="IPR036875">
    <property type="entry name" value="Znf_CCHC_sf"/>
</dbReference>
<dbReference type="OrthoDB" id="4230923at2759"/>
<evidence type="ECO:0000256" key="2">
    <source>
        <dbReference type="PROSITE-ProRule" id="PRU00047"/>
    </source>
</evidence>
<evidence type="ECO:0000256" key="1">
    <source>
        <dbReference type="ARBA" id="ARBA00022664"/>
    </source>
</evidence>
<dbReference type="STRING" id="139420.A0A371CHZ5"/>
<reference evidence="4 5" key="1">
    <citation type="journal article" date="2018" name="Biotechnol. Biofuels">
        <title>Integrative visual omics of the white-rot fungus Polyporus brumalis exposes the biotechnological potential of its oxidative enzymes for delignifying raw plant biomass.</title>
        <authorList>
            <person name="Miyauchi S."/>
            <person name="Rancon A."/>
            <person name="Drula E."/>
            <person name="Hage H."/>
            <person name="Chaduli D."/>
            <person name="Favel A."/>
            <person name="Grisel S."/>
            <person name="Henrissat B."/>
            <person name="Herpoel-Gimbert I."/>
            <person name="Ruiz-Duenas F.J."/>
            <person name="Chevret D."/>
            <person name="Hainaut M."/>
            <person name="Lin J."/>
            <person name="Wang M."/>
            <person name="Pangilinan J."/>
            <person name="Lipzen A."/>
            <person name="Lesage-Meessen L."/>
            <person name="Navarro D."/>
            <person name="Riley R."/>
            <person name="Grigoriev I.V."/>
            <person name="Zhou S."/>
            <person name="Raouche S."/>
            <person name="Rosso M.N."/>
        </authorList>
    </citation>
    <scope>NUCLEOTIDE SEQUENCE [LARGE SCALE GENOMIC DNA]</scope>
    <source>
        <strain evidence="4 5">BRFM 1820</strain>
    </source>
</reference>
<organism evidence="4 5">
    <name type="scientific">Lentinus brumalis</name>
    <dbReference type="NCBI Taxonomy" id="2498619"/>
    <lineage>
        <taxon>Eukaryota</taxon>
        <taxon>Fungi</taxon>
        <taxon>Dikarya</taxon>
        <taxon>Basidiomycota</taxon>
        <taxon>Agaricomycotina</taxon>
        <taxon>Agaricomycetes</taxon>
        <taxon>Polyporales</taxon>
        <taxon>Polyporaceae</taxon>
        <taxon>Lentinus</taxon>
    </lineage>
</organism>
<dbReference type="EMBL" id="KZ857622">
    <property type="protein sequence ID" value="RDX39893.1"/>
    <property type="molecule type" value="Genomic_DNA"/>
</dbReference>
<keyword evidence="2" id="KW-0479">Metal-binding</keyword>
<sequence length="131" mass="13917">YLLIAGSIPSDFDPAAPHAAEAIWRENSGTVASKDTLRGLRWLHAGRAQPLSKREGSLVFNVGDIATADLLICSSLTIRGALCPVSKFVPPPQQCFRCQSFGHTAKACPSALSPSSLRCARCAGPHSLRDC</sequence>
<dbReference type="PROSITE" id="PS50158">
    <property type="entry name" value="ZF_CCHC"/>
    <property type="match status" value="1"/>
</dbReference>
<dbReference type="GO" id="GO:0003676">
    <property type="term" value="F:nucleic acid binding"/>
    <property type="evidence" value="ECO:0007669"/>
    <property type="project" value="InterPro"/>
</dbReference>
<dbReference type="Proteomes" id="UP000256964">
    <property type="component" value="Unassembled WGS sequence"/>
</dbReference>
<dbReference type="GO" id="GO:0008270">
    <property type="term" value="F:zinc ion binding"/>
    <property type="evidence" value="ECO:0007669"/>
    <property type="project" value="UniProtKB-KW"/>
</dbReference>
<dbReference type="InterPro" id="IPR001878">
    <property type="entry name" value="Znf_CCHC"/>
</dbReference>
<protein>
    <recommendedName>
        <fullName evidence="3">CCHC-type domain-containing protein</fullName>
    </recommendedName>
</protein>
<evidence type="ECO:0000313" key="4">
    <source>
        <dbReference type="EMBL" id="RDX39893.1"/>
    </source>
</evidence>
<feature type="domain" description="CCHC-type" evidence="3">
    <location>
        <begin position="95"/>
        <end position="110"/>
    </location>
</feature>
<feature type="non-terminal residue" evidence="4">
    <location>
        <position position="1"/>
    </location>
</feature>
<keyword evidence="1" id="KW-0507">mRNA processing</keyword>